<reference evidence="1" key="1">
    <citation type="submission" date="2020-11" db="EMBL/GenBank/DDBJ databases">
        <authorList>
            <person name="Whitehead M."/>
        </authorList>
    </citation>
    <scope>NUCLEOTIDE SEQUENCE</scope>
    <source>
        <strain evidence="1">EGII</strain>
    </source>
</reference>
<name>A0A811U6Z2_CERCA</name>
<dbReference type="Proteomes" id="UP000606786">
    <property type="component" value="Unassembled WGS sequence"/>
</dbReference>
<keyword evidence="2" id="KW-1185">Reference proteome</keyword>
<proteinExistence type="predicted"/>
<organism evidence="1 2">
    <name type="scientific">Ceratitis capitata</name>
    <name type="common">Mediterranean fruit fly</name>
    <name type="synonym">Tephritis capitata</name>
    <dbReference type="NCBI Taxonomy" id="7213"/>
    <lineage>
        <taxon>Eukaryota</taxon>
        <taxon>Metazoa</taxon>
        <taxon>Ecdysozoa</taxon>
        <taxon>Arthropoda</taxon>
        <taxon>Hexapoda</taxon>
        <taxon>Insecta</taxon>
        <taxon>Pterygota</taxon>
        <taxon>Neoptera</taxon>
        <taxon>Endopterygota</taxon>
        <taxon>Diptera</taxon>
        <taxon>Brachycera</taxon>
        <taxon>Muscomorpha</taxon>
        <taxon>Tephritoidea</taxon>
        <taxon>Tephritidae</taxon>
        <taxon>Ceratitis</taxon>
        <taxon>Ceratitis</taxon>
    </lineage>
</organism>
<feature type="non-terminal residue" evidence="1">
    <location>
        <position position="1"/>
    </location>
</feature>
<protein>
    <submittedName>
        <fullName evidence="1">(Mediterranean fruit fly) hypothetical protein</fullName>
    </submittedName>
</protein>
<dbReference type="EMBL" id="CAJHJT010000001">
    <property type="protein sequence ID" value="CAD6994629.1"/>
    <property type="molecule type" value="Genomic_DNA"/>
</dbReference>
<accession>A0A811U6Z2</accession>
<gene>
    <name evidence="1" type="ORF">CCAP1982_LOCUS3364</name>
</gene>
<sequence>ICVLIKRNCPLNLGYQQVLSYSSAFVEADNRKIAMPKEICYSNLPIPSKQSKIRAQSNRTRDPL</sequence>
<evidence type="ECO:0000313" key="2">
    <source>
        <dbReference type="Proteomes" id="UP000606786"/>
    </source>
</evidence>
<comment type="caution">
    <text evidence="1">The sequence shown here is derived from an EMBL/GenBank/DDBJ whole genome shotgun (WGS) entry which is preliminary data.</text>
</comment>
<evidence type="ECO:0000313" key="1">
    <source>
        <dbReference type="EMBL" id="CAD6994629.1"/>
    </source>
</evidence>
<dbReference type="AlphaFoldDB" id="A0A811U6Z2"/>